<dbReference type="GO" id="GO:0032502">
    <property type="term" value="P:developmental process"/>
    <property type="evidence" value="ECO:0007669"/>
    <property type="project" value="InterPro"/>
</dbReference>
<evidence type="ECO:0000256" key="3">
    <source>
        <dbReference type="ARBA" id="ARBA00023242"/>
    </source>
</evidence>
<accession>A0A5P1FEJ7</accession>
<dbReference type="GO" id="GO:0006351">
    <property type="term" value="P:DNA-templated transcription"/>
    <property type="evidence" value="ECO:0007669"/>
    <property type="project" value="UniProtKB-UniRule"/>
</dbReference>
<dbReference type="SMART" id="SM00951">
    <property type="entry name" value="QLQ"/>
    <property type="match status" value="1"/>
</dbReference>
<dbReference type="InterPro" id="IPR014977">
    <property type="entry name" value="WRC_dom"/>
</dbReference>
<proteinExistence type="inferred from homology"/>
<evidence type="ECO:0000256" key="1">
    <source>
        <dbReference type="ARBA" id="ARBA00004123"/>
    </source>
</evidence>
<dbReference type="InterPro" id="IPR031137">
    <property type="entry name" value="GRF"/>
</dbReference>
<dbReference type="PANTHER" id="PTHR31602:SF112">
    <property type="entry name" value="GROWTH-REGULATING FACTOR"/>
    <property type="match status" value="1"/>
</dbReference>
<evidence type="ECO:0000313" key="9">
    <source>
        <dbReference type="Proteomes" id="UP000243459"/>
    </source>
</evidence>
<keyword evidence="5" id="KW-0010">Activator</keyword>
<name>A0A5P1FEJ7_ASPOF</name>
<dbReference type="GO" id="GO:0006355">
    <property type="term" value="P:regulation of DNA-templated transcription"/>
    <property type="evidence" value="ECO:0007669"/>
    <property type="project" value="InterPro"/>
</dbReference>
<feature type="domain" description="WRC" evidence="7">
    <location>
        <begin position="65"/>
        <end position="109"/>
    </location>
</feature>
<dbReference type="PROSITE" id="PS51666">
    <property type="entry name" value="QLQ"/>
    <property type="match status" value="1"/>
</dbReference>
<evidence type="ECO:0000256" key="4">
    <source>
        <dbReference type="PROSITE-ProRule" id="PRU01002"/>
    </source>
</evidence>
<dbReference type="Pfam" id="PF08879">
    <property type="entry name" value="WRC"/>
    <property type="match status" value="1"/>
</dbReference>
<organism evidence="8 9">
    <name type="scientific">Asparagus officinalis</name>
    <name type="common">Garden asparagus</name>
    <dbReference type="NCBI Taxonomy" id="4686"/>
    <lineage>
        <taxon>Eukaryota</taxon>
        <taxon>Viridiplantae</taxon>
        <taxon>Streptophyta</taxon>
        <taxon>Embryophyta</taxon>
        <taxon>Tracheophyta</taxon>
        <taxon>Spermatophyta</taxon>
        <taxon>Magnoliopsida</taxon>
        <taxon>Liliopsida</taxon>
        <taxon>Asparagales</taxon>
        <taxon>Asparagaceae</taxon>
        <taxon>Asparagoideae</taxon>
        <taxon>Asparagus</taxon>
    </lineage>
</organism>
<comment type="domain">
    <text evidence="5">The QLQ domain and WRC domain may be involved in protein-protein interaction and DNA-binding, respectively.</text>
</comment>
<sequence length="197" mass="23603">MMMMVNQRHPFTESQLKEFELQTLIFNYIISGIPVPSHLITHFKRSIYFFDHYPSMRFVKKTEEDPEPWRCKRTDGKKWRCSKEAFLDSKYCERHMHRGKKSSRKLVEFPKLALNNTFRSIDNDTQLILGPSSPCNQSYKCYNFFKEESEEEKRKKEAQKAKPLLCLFSESDEKRKRSWVDTEEAYYSKTQLSISIL</sequence>
<protein>
    <recommendedName>
        <fullName evidence="5">Growth-regulating factor</fullName>
    </recommendedName>
</protein>
<evidence type="ECO:0000259" key="6">
    <source>
        <dbReference type="PROSITE" id="PS51666"/>
    </source>
</evidence>
<evidence type="ECO:0000259" key="7">
    <source>
        <dbReference type="PROSITE" id="PS51667"/>
    </source>
</evidence>
<dbReference type="InterPro" id="IPR014978">
    <property type="entry name" value="Gln-Leu-Gln_QLQ"/>
</dbReference>
<comment type="function">
    <text evidence="5">Transcription activator.</text>
</comment>
<dbReference type="PROSITE" id="PS51667">
    <property type="entry name" value="WRC"/>
    <property type="match status" value="1"/>
</dbReference>
<comment type="caution">
    <text evidence="4">Lacks conserved residue(s) required for the propagation of feature annotation.</text>
</comment>
<keyword evidence="3 5" id="KW-0539">Nucleus</keyword>
<dbReference type="GO" id="GO:0005524">
    <property type="term" value="F:ATP binding"/>
    <property type="evidence" value="ECO:0007669"/>
    <property type="project" value="UniProtKB-UniRule"/>
</dbReference>
<dbReference type="Pfam" id="PF08880">
    <property type="entry name" value="QLQ"/>
    <property type="match status" value="1"/>
</dbReference>
<comment type="subcellular location">
    <subcellularLocation>
        <location evidence="1 5">Nucleus</location>
    </subcellularLocation>
</comment>
<dbReference type="PANTHER" id="PTHR31602">
    <property type="entry name" value="GROWTH-REGULATING FACTOR 5"/>
    <property type="match status" value="1"/>
</dbReference>
<feature type="domain" description="QLQ" evidence="6">
    <location>
        <begin position="10"/>
        <end position="45"/>
    </location>
</feature>
<keyword evidence="5" id="KW-0805">Transcription regulation</keyword>
<dbReference type="OrthoDB" id="1927209at2759"/>
<dbReference type="GO" id="GO:0005634">
    <property type="term" value="C:nucleus"/>
    <property type="evidence" value="ECO:0007669"/>
    <property type="project" value="UniProtKB-SubCell"/>
</dbReference>
<dbReference type="EMBL" id="CM007383">
    <property type="protein sequence ID" value="ONK74980.1"/>
    <property type="molecule type" value="Genomic_DNA"/>
</dbReference>
<keyword evidence="5" id="KW-0804">Transcription</keyword>
<evidence type="ECO:0000256" key="5">
    <source>
        <dbReference type="RuleBase" id="RU367127"/>
    </source>
</evidence>
<evidence type="ECO:0000256" key="2">
    <source>
        <dbReference type="ARBA" id="ARBA00008122"/>
    </source>
</evidence>
<evidence type="ECO:0000313" key="8">
    <source>
        <dbReference type="EMBL" id="ONK74980.1"/>
    </source>
</evidence>
<dbReference type="Proteomes" id="UP000243459">
    <property type="component" value="Chromosome 3"/>
</dbReference>
<gene>
    <name evidence="8" type="ORF">A4U43_C03F12070</name>
</gene>
<reference evidence="9" key="1">
    <citation type="journal article" date="2017" name="Nat. Commun.">
        <title>The asparagus genome sheds light on the origin and evolution of a young Y chromosome.</title>
        <authorList>
            <person name="Harkess A."/>
            <person name="Zhou J."/>
            <person name="Xu C."/>
            <person name="Bowers J.E."/>
            <person name="Van der Hulst R."/>
            <person name="Ayyampalayam S."/>
            <person name="Mercati F."/>
            <person name="Riccardi P."/>
            <person name="McKain M.R."/>
            <person name="Kakrana A."/>
            <person name="Tang H."/>
            <person name="Ray J."/>
            <person name="Groenendijk J."/>
            <person name="Arikit S."/>
            <person name="Mathioni S.M."/>
            <person name="Nakano M."/>
            <person name="Shan H."/>
            <person name="Telgmann-Rauber A."/>
            <person name="Kanno A."/>
            <person name="Yue Z."/>
            <person name="Chen H."/>
            <person name="Li W."/>
            <person name="Chen Y."/>
            <person name="Xu X."/>
            <person name="Zhang Y."/>
            <person name="Luo S."/>
            <person name="Chen H."/>
            <person name="Gao J."/>
            <person name="Mao Z."/>
            <person name="Pires J.C."/>
            <person name="Luo M."/>
            <person name="Kudrna D."/>
            <person name="Wing R.A."/>
            <person name="Meyers B.C."/>
            <person name="Yi K."/>
            <person name="Kong H."/>
            <person name="Lavrijsen P."/>
            <person name="Sunseri F."/>
            <person name="Falavigna A."/>
            <person name="Ye Y."/>
            <person name="Leebens-Mack J.H."/>
            <person name="Chen G."/>
        </authorList>
    </citation>
    <scope>NUCLEOTIDE SEQUENCE [LARGE SCALE GENOMIC DNA]</scope>
    <source>
        <strain evidence="9">cv. DH0086</strain>
    </source>
</reference>
<dbReference type="Gramene" id="ONK74980">
    <property type="protein sequence ID" value="ONK74980"/>
    <property type="gene ID" value="A4U43_C03F12070"/>
</dbReference>
<dbReference type="AlphaFoldDB" id="A0A5P1FEJ7"/>
<keyword evidence="9" id="KW-1185">Reference proteome</keyword>
<comment type="similarity">
    <text evidence="2 5">Belongs to the GRF family.</text>
</comment>